<keyword evidence="5 7" id="KW-0274">FAD</keyword>
<dbReference type="GO" id="GO:0050660">
    <property type="term" value="F:flavin adenine dinucleotide binding"/>
    <property type="evidence" value="ECO:0007669"/>
    <property type="project" value="InterPro"/>
</dbReference>
<evidence type="ECO:0000256" key="3">
    <source>
        <dbReference type="ARBA" id="ARBA00011881"/>
    </source>
</evidence>
<sequence length="380" mass="41861">MVRSNAEEMVRRTIARFVDQEVIPVAGELDEKGEPPKALYKKLADMGVIGIRYPKKVGGSGGNTTLYCIIMEELARGLMSLGSMVAMEGLMATNGLYLYGSEKMHAAFLRPALRGEKIGAFQLTEPEAGSDLGAVKTSAVKTGDGWVINGMKTWSTNGPFADFHTVLCQTNPKKGLRGLMFFLVPRDTPGFSTSKRFKTLGTRTSALSEIYFNNCHIPDEYRLGEEGRGLDVLLKILSEIRAMTAALAIGLHRAALDDSIRYVKERESFGKPIGKYQLIQSKIAKMAIDLEASQLMLKNVTRLIDNKVPCLNKATMAKYFSVEAACKASDEATRIYAGYGYSMEYAVQRYYRDNRFLLSGGGTHEVLLTTIAREILSKGV</sequence>
<dbReference type="Pfam" id="PF02770">
    <property type="entry name" value="Acyl-CoA_dh_M"/>
    <property type="match status" value="1"/>
</dbReference>
<evidence type="ECO:0000256" key="2">
    <source>
        <dbReference type="ARBA" id="ARBA00009347"/>
    </source>
</evidence>
<evidence type="ECO:0000256" key="5">
    <source>
        <dbReference type="ARBA" id="ARBA00022827"/>
    </source>
</evidence>
<keyword evidence="4 7" id="KW-0285">Flavoprotein</keyword>
<name>A0A5K7ZXT1_9BACT</name>
<evidence type="ECO:0000313" key="11">
    <source>
        <dbReference type="EMBL" id="BBO85073.1"/>
    </source>
</evidence>
<dbReference type="InterPro" id="IPR037069">
    <property type="entry name" value="AcylCoA_DH/ox_N_sf"/>
</dbReference>
<dbReference type="PANTHER" id="PTHR43884:SF12">
    <property type="entry name" value="ISOVALERYL-COA DEHYDROGENASE, MITOCHONDRIAL-RELATED"/>
    <property type="match status" value="1"/>
</dbReference>
<dbReference type="InterPro" id="IPR046373">
    <property type="entry name" value="Acyl-CoA_Oxase/DH_mid-dom_sf"/>
</dbReference>
<evidence type="ECO:0000256" key="6">
    <source>
        <dbReference type="ARBA" id="ARBA00023002"/>
    </source>
</evidence>
<dbReference type="FunFam" id="2.40.110.10:FF:000002">
    <property type="entry name" value="Acyl-CoA dehydrogenase fadE12"/>
    <property type="match status" value="1"/>
</dbReference>
<dbReference type="InterPro" id="IPR009075">
    <property type="entry name" value="AcylCo_DH/oxidase_C"/>
</dbReference>
<dbReference type="InterPro" id="IPR009100">
    <property type="entry name" value="AcylCoA_DH/oxidase_NM_dom_sf"/>
</dbReference>
<dbReference type="RefSeq" id="WP_155324796.1">
    <property type="nucleotide sequence ID" value="NZ_AP021876.1"/>
</dbReference>
<feature type="domain" description="Acyl-CoA oxidase/dehydrogenase middle" evidence="9">
    <location>
        <begin position="120"/>
        <end position="215"/>
    </location>
</feature>
<dbReference type="Proteomes" id="UP000425960">
    <property type="component" value="Chromosome"/>
</dbReference>
<comment type="cofactor">
    <cofactor evidence="1 7">
        <name>FAD</name>
        <dbReference type="ChEBI" id="CHEBI:57692"/>
    </cofactor>
</comment>
<protein>
    <submittedName>
        <fullName evidence="11">Acyl-CoA dehydrogenase</fullName>
    </submittedName>
</protein>
<evidence type="ECO:0000259" key="8">
    <source>
        <dbReference type="Pfam" id="PF00441"/>
    </source>
</evidence>
<gene>
    <name evidence="11" type="ORF">DSCO28_56390</name>
</gene>
<organism evidence="11 12">
    <name type="scientific">Desulfosarcina ovata subsp. sediminis</name>
    <dbReference type="NCBI Taxonomy" id="885957"/>
    <lineage>
        <taxon>Bacteria</taxon>
        <taxon>Pseudomonadati</taxon>
        <taxon>Thermodesulfobacteriota</taxon>
        <taxon>Desulfobacteria</taxon>
        <taxon>Desulfobacterales</taxon>
        <taxon>Desulfosarcinaceae</taxon>
        <taxon>Desulfosarcina</taxon>
    </lineage>
</organism>
<dbReference type="Gene3D" id="1.20.140.10">
    <property type="entry name" value="Butyryl-CoA Dehydrogenase, subunit A, domain 3"/>
    <property type="match status" value="1"/>
</dbReference>
<dbReference type="Gene3D" id="1.10.540.10">
    <property type="entry name" value="Acyl-CoA dehydrogenase/oxidase, N-terminal domain"/>
    <property type="match status" value="1"/>
</dbReference>
<dbReference type="Gene3D" id="2.40.110.10">
    <property type="entry name" value="Butyryl-CoA Dehydrogenase, subunit A, domain 2"/>
    <property type="match status" value="1"/>
</dbReference>
<dbReference type="AlphaFoldDB" id="A0A5K7ZXT1"/>
<dbReference type="InterPro" id="IPR036250">
    <property type="entry name" value="AcylCo_DH-like_C"/>
</dbReference>
<keyword evidence="6 7" id="KW-0560">Oxidoreductase</keyword>
<comment type="similarity">
    <text evidence="2 7">Belongs to the acyl-CoA dehydrogenase family.</text>
</comment>
<dbReference type="GO" id="GO:0003995">
    <property type="term" value="F:acyl-CoA dehydrogenase activity"/>
    <property type="evidence" value="ECO:0007669"/>
    <property type="project" value="TreeGrafter"/>
</dbReference>
<dbReference type="PANTHER" id="PTHR43884">
    <property type="entry name" value="ACYL-COA DEHYDROGENASE"/>
    <property type="match status" value="1"/>
</dbReference>
<dbReference type="KEGG" id="dov:DSCO28_56390"/>
<evidence type="ECO:0000256" key="4">
    <source>
        <dbReference type="ARBA" id="ARBA00022630"/>
    </source>
</evidence>
<feature type="domain" description="Acyl-CoA dehydrogenase/oxidase C-terminal" evidence="8">
    <location>
        <begin position="227"/>
        <end position="376"/>
    </location>
</feature>
<dbReference type="SUPFAM" id="SSF56645">
    <property type="entry name" value="Acyl-CoA dehydrogenase NM domain-like"/>
    <property type="match status" value="1"/>
</dbReference>
<feature type="domain" description="Acyl-CoA dehydrogenase/oxidase N-terminal" evidence="10">
    <location>
        <begin position="6"/>
        <end position="116"/>
    </location>
</feature>
<dbReference type="Pfam" id="PF02771">
    <property type="entry name" value="Acyl-CoA_dh_N"/>
    <property type="match status" value="1"/>
</dbReference>
<evidence type="ECO:0000256" key="7">
    <source>
        <dbReference type="RuleBase" id="RU362125"/>
    </source>
</evidence>
<comment type="subunit">
    <text evidence="3">Homotetramer.</text>
</comment>
<evidence type="ECO:0000259" key="9">
    <source>
        <dbReference type="Pfam" id="PF02770"/>
    </source>
</evidence>
<dbReference type="InterPro" id="IPR006091">
    <property type="entry name" value="Acyl-CoA_Oxase/DH_mid-dom"/>
</dbReference>
<dbReference type="SUPFAM" id="SSF47203">
    <property type="entry name" value="Acyl-CoA dehydrogenase C-terminal domain-like"/>
    <property type="match status" value="1"/>
</dbReference>
<reference evidence="11 12" key="1">
    <citation type="submission" date="2019-11" db="EMBL/GenBank/DDBJ databases">
        <title>Comparative genomics of hydrocarbon-degrading Desulfosarcina strains.</title>
        <authorList>
            <person name="Watanabe M."/>
            <person name="Kojima H."/>
            <person name="Fukui M."/>
        </authorList>
    </citation>
    <scope>NUCLEOTIDE SEQUENCE [LARGE SCALE GENOMIC DNA]</scope>
    <source>
        <strain evidence="11 12">28bB2T</strain>
    </source>
</reference>
<evidence type="ECO:0000259" key="10">
    <source>
        <dbReference type="Pfam" id="PF02771"/>
    </source>
</evidence>
<proteinExistence type="inferred from homology"/>
<dbReference type="Pfam" id="PF00441">
    <property type="entry name" value="Acyl-CoA_dh_1"/>
    <property type="match status" value="1"/>
</dbReference>
<evidence type="ECO:0000313" key="12">
    <source>
        <dbReference type="Proteomes" id="UP000425960"/>
    </source>
</evidence>
<evidence type="ECO:0000256" key="1">
    <source>
        <dbReference type="ARBA" id="ARBA00001974"/>
    </source>
</evidence>
<dbReference type="InterPro" id="IPR013786">
    <property type="entry name" value="AcylCoA_DH/ox_N"/>
</dbReference>
<dbReference type="EMBL" id="AP021876">
    <property type="protein sequence ID" value="BBO85073.1"/>
    <property type="molecule type" value="Genomic_DNA"/>
</dbReference>
<dbReference type="FunFam" id="1.20.140.10:FF:000001">
    <property type="entry name" value="Acyl-CoA dehydrogenase"/>
    <property type="match status" value="1"/>
</dbReference>
<dbReference type="PIRSF" id="PIRSF016578">
    <property type="entry name" value="HsaA"/>
    <property type="match status" value="1"/>
</dbReference>
<accession>A0A5K7ZXT1</accession>